<dbReference type="Pfam" id="PF10502">
    <property type="entry name" value="Peptidase_S26"/>
    <property type="match status" value="1"/>
</dbReference>
<dbReference type="InterPro" id="IPR019533">
    <property type="entry name" value="Peptidase_S26"/>
</dbReference>
<reference evidence="3 4" key="2">
    <citation type="submission" date="2018-06" db="EMBL/GenBank/DDBJ databases">
        <authorList>
            <consortium name="Pathogen Informatics"/>
            <person name="Doyle S."/>
        </authorList>
    </citation>
    <scope>NUCLEOTIDE SEQUENCE [LARGE SCALE GENOMIC DNA]</scope>
    <source>
        <strain evidence="3 4">NCTC8554</strain>
    </source>
</reference>
<dbReference type="EMBL" id="NVYQ01000011">
    <property type="protein sequence ID" value="RGB18941.1"/>
    <property type="molecule type" value="Genomic_DNA"/>
</dbReference>
<dbReference type="RefSeq" id="WP_002255577.1">
    <property type="nucleotide sequence ID" value="NZ_CP020401.2"/>
</dbReference>
<dbReference type="SUPFAM" id="SSF51306">
    <property type="entry name" value="LexA/Signal peptidase"/>
    <property type="match status" value="1"/>
</dbReference>
<gene>
    <name evidence="2" type="ORF">CIJ84_00635</name>
    <name evidence="3" type="ORF">NCTC8554_00374</name>
</gene>
<protein>
    <submittedName>
        <fullName evidence="2 3">Protein TrbI</fullName>
    </submittedName>
</protein>
<organism evidence="3 4">
    <name type="scientific">Neisseria meningitidis</name>
    <dbReference type="NCBI Taxonomy" id="487"/>
    <lineage>
        <taxon>Bacteria</taxon>
        <taxon>Pseudomonadati</taxon>
        <taxon>Pseudomonadota</taxon>
        <taxon>Betaproteobacteria</taxon>
        <taxon>Neisseriales</taxon>
        <taxon>Neisseriaceae</taxon>
        <taxon>Neisseria</taxon>
    </lineage>
</organism>
<dbReference type="Proteomes" id="UP000254176">
    <property type="component" value="Unassembled WGS sequence"/>
</dbReference>
<evidence type="ECO:0000259" key="1">
    <source>
        <dbReference type="Pfam" id="PF10502"/>
    </source>
</evidence>
<dbReference type="EMBL" id="UGRP01000001">
    <property type="protein sequence ID" value="SUA18695.1"/>
    <property type="molecule type" value="Genomic_DNA"/>
</dbReference>
<evidence type="ECO:0000313" key="5">
    <source>
        <dbReference type="Proteomes" id="UP000260504"/>
    </source>
</evidence>
<evidence type="ECO:0000313" key="3">
    <source>
        <dbReference type="EMBL" id="SUA18695.1"/>
    </source>
</evidence>
<dbReference type="Gene3D" id="2.10.109.10">
    <property type="entry name" value="Umud Fragment, subunit A"/>
    <property type="match status" value="1"/>
</dbReference>
<feature type="domain" description="Peptidase S26" evidence="1">
    <location>
        <begin position="33"/>
        <end position="178"/>
    </location>
</feature>
<evidence type="ECO:0000313" key="2">
    <source>
        <dbReference type="EMBL" id="RGB18941.1"/>
    </source>
</evidence>
<sequence length="181" mass="20467">MFEAMIKISQKESNKAVMKRLYREFCQKYATPFLAVVVCLSAFNQHYALAFNLSHSLPHHLYFIKKDANKLGDLKQGDYVAFAWQGGFYPIGTQVIKEVAGLPGNHVTKTNRTFFIDGKEVGTAKEYSQEGMKLAINPFEGEIPQRFMWVKTGHKDSLDSRYELSGLIHSGQIIGKAVPIF</sequence>
<evidence type="ECO:0000313" key="4">
    <source>
        <dbReference type="Proteomes" id="UP000254176"/>
    </source>
</evidence>
<dbReference type="Proteomes" id="UP000260504">
    <property type="component" value="Unassembled WGS sequence"/>
</dbReference>
<dbReference type="InterPro" id="IPR036286">
    <property type="entry name" value="LexA/Signal_pep-like_sf"/>
</dbReference>
<dbReference type="GO" id="GO:0004252">
    <property type="term" value="F:serine-type endopeptidase activity"/>
    <property type="evidence" value="ECO:0007669"/>
    <property type="project" value="InterPro"/>
</dbReference>
<dbReference type="AlphaFoldDB" id="A0A0Y5PNV7"/>
<proteinExistence type="predicted"/>
<accession>A0A0Y5PNV7</accession>
<name>A0A0Y5PNV7_NEIME</name>
<dbReference type="GO" id="GO:0006465">
    <property type="term" value="P:signal peptide processing"/>
    <property type="evidence" value="ECO:0007669"/>
    <property type="project" value="InterPro"/>
</dbReference>
<reference evidence="2 5" key="1">
    <citation type="submission" date="2017-08" db="EMBL/GenBank/DDBJ databases">
        <title>Meningococcal Conjunctivitis and Endemic Carriage at a Military Recruit Training Center.</title>
        <authorList>
            <person name="Bobb A.J."/>
            <person name="Galac M.R."/>
            <person name="Snesrud E."/>
            <person name="Clagett C.D."/>
        </authorList>
    </citation>
    <scope>NUCLEOTIDE SEQUENCE [LARGE SCALE GENOMIC DNA]</scope>
    <source>
        <strain evidence="2 5">MRSN431200</strain>
    </source>
</reference>